<name>A0A5J9WUE4_9POAL</name>
<evidence type="ECO:0000313" key="2">
    <source>
        <dbReference type="EMBL" id="TVU50930.1"/>
    </source>
</evidence>
<dbReference type="AlphaFoldDB" id="A0A5J9WUE4"/>
<evidence type="ECO:0000313" key="3">
    <source>
        <dbReference type="Proteomes" id="UP000324897"/>
    </source>
</evidence>
<keyword evidence="3" id="KW-1185">Reference proteome</keyword>
<dbReference type="EMBL" id="RWGY01000002">
    <property type="protein sequence ID" value="TVU50930.1"/>
    <property type="molecule type" value="Genomic_DNA"/>
</dbReference>
<sequence>MYGQAPGNEIAGVAARACSGAWQPSWIQQPRRSHEDKLIVVSNTGMFADKVAFAGITFARDVVFKSSPLIRTNFGLHKYSDTMDKHFQSTTCGFYGKYQYQHWLFGASVT</sequence>
<reference evidence="2 3" key="1">
    <citation type="journal article" date="2019" name="Sci. Rep.">
        <title>A high-quality genome of Eragrostis curvula grass provides insights into Poaceae evolution and supports new strategies to enhance forage quality.</title>
        <authorList>
            <person name="Carballo J."/>
            <person name="Santos B.A.C.M."/>
            <person name="Zappacosta D."/>
            <person name="Garbus I."/>
            <person name="Selva J.P."/>
            <person name="Gallo C.A."/>
            <person name="Diaz A."/>
            <person name="Albertini E."/>
            <person name="Caccamo M."/>
            <person name="Echenique V."/>
        </authorList>
    </citation>
    <scope>NUCLEOTIDE SEQUENCE [LARGE SCALE GENOMIC DNA]</scope>
    <source>
        <strain evidence="3">cv. Victoria</strain>
        <tissue evidence="2">Leaf</tissue>
    </source>
</reference>
<dbReference type="Gramene" id="TVU50929">
    <property type="protein sequence ID" value="TVU50929"/>
    <property type="gene ID" value="EJB05_02327"/>
</dbReference>
<dbReference type="EMBL" id="RWGY01000002">
    <property type="protein sequence ID" value="TVU50929.1"/>
    <property type="molecule type" value="Genomic_DNA"/>
</dbReference>
<comment type="caution">
    <text evidence="2">The sequence shown here is derived from an EMBL/GenBank/DDBJ whole genome shotgun (WGS) entry which is preliminary data.</text>
</comment>
<organism evidence="2 3">
    <name type="scientific">Eragrostis curvula</name>
    <name type="common">weeping love grass</name>
    <dbReference type="NCBI Taxonomy" id="38414"/>
    <lineage>
        <taxon>Eukaryota</taxon>
        <taxon>Viridiplantae</taxon>
        <taxon>Streptophyta</taxon>
        <taxon>Embryophyta</taxon>
        <taxon>Tracheophyta</taxon>
        <taxon>Spermatophyta</taxon>
        <taxon>Magnoliopsida</taxon>
        <taxon>Liliopsida</taxon>
        <taxon>Poales</taxon>
        <taxon>Poaceae</taxon>
        <taxon>PACMAD clade</taxon>
        <taxon>Chloridoideae</taxon>
        <taxon>Eragrostideae</taxon>
        <taxon>Eragrostidinae</taxon>
        <taxon>Eragrostis</taxon>
    </lineage>
</organism>
<accession>A0A5J9WUE4</accession>
<protein>
    <submittedName>
        <fullName evidence="2">Uncharacterized protein</fullName>
    </submittedName>
</protein>
<dbReference type="Gramene" id="TVU50930">
    <property type="protein sequence ID" value="TVU50930"/>
    <property type="gene ID" value="EJB05_02328"/>
</dbReference>
<dbReference type="Proteomes" id="UP000324897">
    <property type="component" value="Chromosome 6"/>
</dbReference>
<evidence type="ECO:0000313" key="1">
    <source>
        <dbReference type="EMBL" id="TVU50929.1"/>
    </source>
</evidence>
<gene>
    <name evidence="1" type="ORF">EJB05_02327</name>
    <name evidence="2" type="ORF">EJB05_02328</name>
</gene>
<proteinExistence type="predicted"/>